<reference evidence="2 3" key="2">
    <citation type="submission" date="2024-07" db="EMBL/GenBank/DDBJ databases">
        <authorList>
            <person name="Akdeniz Z."/>
        </authorList>
    </citation>
    <scope>NUCLEOTIDE SEQUENCE [LARGE SCALE GENOMIC DNA]</scope>
</reference>
<evidence type="ECO:0000313" key="2">
    <source>
        <dbReference type="EMBL" id="CAL5976436.1"/>
    </source>
</evidence>
<name>A0AA86QM32_9EUKA</name>
<proteinExistence type="predicted"/>
<comment type="caution">
    <text evidence="1">The sequence shown here is derived from an EMBL/GenBank/DDBJ whole genome shotgun (WGS) entry which is preliminary data.</text>
</comment>
<accession>A0AA86QM32</accession>
<organism evidence="1">
    <name type="scientific">Hexamita inflata</name>
    <dbReference type="NCBI Taxonomy" id="28002"/>
    <lineage>
        <taxon>Eukaryota</taxon>
        <taxon>Metamonada</taxon>
        <taxon>Diplomonadida</taxon>
        <taxon>Hexamitidae</taxon>
        <taxon>Hexamitinae</taxon>
        <taxon>Hexamita</taxon>
    </lineage>
</organism>
<reference evidence="1" key="1">
    <citation type="submission" date="2023-06" db="EMBL/GenBank/DDBJ databases">
        <authorList>
            <person name="Kurt Z."/>
        </authorList>
    </citation>
    <scope>NUCLEOTIDE SEQUENCE</scope>
</reference>
<dbReference type="AlphaFoldDB" id="A0AA86QM32"/>
<sequence length="194" mass="21591">MTTSQQREHAAKVAFLSSAFTGPKVKARVESLKVNLLMHNAVRSAGTTRETCDHLNFSLGCFPFTRMRTHNRHHPSIIARLRADAVYAVRHGAIMRRESGGRCTRVVNTRVGVSCLKAVRLACHMSACSTGTFPRRLASSRRQRPGLVVFQKHFGVGQQNINAQKRCGTAFPSLAIQFSFRYFRSKASQNTTQG</sequence>
<gene>
    <name evidence="2" type="ORF">HINF_LOCUS3815</name>
    <name evidence="1" type="ORF">HINF_LOCUS49731</name>
</gene>
<keyword evidence="3" id="KW-1185">Reference proteome</keyword>
<dbReference type="EMBL" id="CAXDID020000007">
    <property type="protein sequence ID" value="CAL5976436.1"/>
    <property type="molecule type" value="Genomic_DNA"/>
</dbReference>
<protein>
    <submittedName>
        <fullName evidence="2">Hypothetical_protein</fullName>
    </submittedName>
</protein>
<evidence type="ECO:0000313" key="3">
    <source>
        <dbReference type="Proteomes" id="UP001642409"/>
    </source>
</evidence>
<evidence type="ECO:0000313" key="1">
    <source>
        <dbReference type="EMBL" id="CAI9962086.1"/>
    </source>
</evidence>
<dbReference type="Proteomes" id="UP001642409">
    <property type="component" value="Unassembled WGS sequence"/>
</dbReference>
<dbReference type="EMBL" id="CATOUU010000952">
    <property type="protein sequence ID" value="CAI9962086.1"/>
    <property type="molecule type" value="Genomic_DNA"/>
</dbReference>